<feature type="region of interest" description="Disordered" evidence="1">
    <location>
        <begin position="63"/>
        <end position="83"/>
    </location>
</feature>
<dbReference type="AlphaFoldDB" id="A0A1Y1WEN5"/>
<accession>A0A1Y1WEN5</accession>
<evidence type="ECO:0000256" key="1">
    <source>
        <dbReference type="SAM" id="MobiDB-lite"/>
    </source>
</evidence>
<evidence type="ECO:0000313" key="2">
    <source>
        <dbReference type="EMBL" id="ORX71990.1"/>
    </source>
</evidence>
<dbReference type="RefSeq" id="XP_040745414.1">
    <property type="nucleotide sequence ID" value="XM_040883041.1"/>
</dbReference>
<proteinExistence type="predicted"/>
<feature type="compositionally biased region" description="Basic and acidic residues" evidence="1">
    <location>
        <begin position="266"/>
        <end position="275"/>
    </location>
</feature>
<comment type="caution">
    <text evidence="2">The sequence shown here is derived from an EMBL/GenBank/DDBJ whole genome shotgun (WGS) entry which is preliminary data.</text>
</comment>
<protein>
    <submittedName>
        <fullName evidence="2">Uncharacterized protein</fullName>
    </submittedName>
</protein>
<gene>
    <name evidence="2" type="ORF">DL89DRAFT_105251</name>
</gene>
<dbReference type="STRING" id="61395.A0A1Y1WEN5"/>
<dbReference type="Gene3D" id="3.30.1370.50">
    <property type="entry name" value="R3H-like domain"/>
    <property type="match status" value="1"/>
</dbReference>
<evidence type="ECO:0000313" key="3">
    <source>
        <dbReference type="Proteomes" id="UP000193922"/>
    </source>
</evidence>
<feature type="compositionally biased region" description="Low complexity" evidence="1">
    <location>
        <begin position="214"/>
        <end position="225"/>
    </location>
</feature>
<dbReference type="Proteomes" id="UP000193922">
    <property type="component" value="Unassembled WGS sequence"/>
</dbReference>
<dbReference type="GeneID" id="63799689"/>
<feature type="compositionally biased region" description="Polar residues" evidence="1">
    <location>
        <begin position="231"/>
        <end position="244"/>
    </location>
</feature>
<dbReference type="InterPro" id="IPR036867">
    <property type="entry name" value="R3H_dom_sf"/>
</dbReference>
<sequence length="275" mass="30673">MAELEFPSTLNVKQRQTVMLIAERFGLNHETKGDNNTRYIRVYKGLETLLEAAEVRRRSMAMPGGGIATGAHPQPRYASTGGRSRPVSMMYPETISIGSPPPSAQSHRASMYQPHHFQQQAAIYDQQGGHYSRGRSHTHSQGHVSVPSSASQMHQFPRTPDTPAGRTSGNYVGYPTRLYQDSVVVPVRQPRGPDMPQNFVGRQQMHQQEERQQQRQQQLKVLQQNRQRRLSSANEEGSSSNHTPLSAKAAPFKIEKPISKAIPIVKPKESTEGSS</sequence>
<dbReference type="EMBL" id="MCFD01000003">
    <property type="protein sequence ID" value="ORX71990.1"/>
    <property type="molecule type" value="Genomic_DNA"/>
</dbReference>
<feature type="region of interest" description="Disordered" evidence="1">
    <location>
        <begin position="128"/>
        <end position="174"/>
    </location>
</feature>
<feature type="compositionally biased region" description="Polar residues" evidence="1">
    <location>
        <begin position="141"/>
        <end position="154"/>
    </location>
</feature>
<reference evidence="2 3" key="1">
    <citation type="submission" date="2016-07" db="EMBL/GenBank/DDBJ databases">
        <title>Pervasive Adenine N6-methylation of Active Genes in Fungi.</title>
        <authorList>
            <consortium name="DOE Joint Genome Institute"/>
            <person name="Mondo S.J."/>
            <person name="Dannebaum R.O."/>
            <person name="Kuo R.C."/>
            <person name="Labutti K."/>
            <person name="Haridas S."/>
            <person name="Kuo A."/>
            <person name="Salamov A."/>
            <person name="Ahrendt S.R."/>
            <person name="Lipzen A."/>
            <person name="Sullivan W."/>
            <person name="Andreopoulos W.B."/>
            <person name="Clum A."/>
            <person name="Lindquist E."/>
            <person name="Daum C."/>
            <person name="Ramamoorthy G.K."/>
            <person name="Gryganskyi A."/>
            <person name="Culley D."/>
            <person name="Magnuson J.K."/>
            <person name="James T.Y."/>
            <person name="O'Malley M.A."/>
            <person name="Stajich J.E."/>
            <person name="Spatafora J.W."/>
            <person name="Visel A."/>
            <person name="Grigoriev I.V."/>
        </authorList>
    </citation>
    <scope>NUCLEOTIDE SEQUENCE [LARGE SCALE GENOMIC DNA]</scope>
    <source>
        <strain evidence="2 3">ATCC 12442</strain>
    </source>
</reference>
<dbReference type="GO" id="GO:0003676">
    <property type="term" value="F:nucleic acid binding"/>
    <property type="evidence" value="ECO:0007669"/>
    <property type="project" value="InterPro"/>
</dbReference>
<feature type="region of interest" description="Disordered" evidence="1">
    <location>
        <begin position="187"/>
        <end position="275"/>
    </location>
</feature>
<organism evidence="2 3">
    <name type="scientific">Linderina pennispora</name>
    <dbReference type="NCBI Taxonomy" id="61395"/>
    <lineage>
        <taxon>Eukaryota</taxon>
        <taxon>Fungi</taxon>
        <taxon>Fungi incertae sedis</taxon>
        <taxon>Zoopagomycota</taxon>
        <taxon>Kickxellomycotina</taxon>
        <taxon>Kickxellomycetes</taxon>
        <taxon>Kickxellales</taxon>
        <taxon>Kickxellaceae</taxon>
        <taxon>Linderina</taxon>
    </lineage>
</organism>
<name>A0A1Y1WEN5_9FUNG</name>
<keyword evidence="3" id="KW-1185">Reference proteome</keyword>
<dbReference type="OrthoDB" id="434258at2759"/>